<keyword evidence="2" id="KW-1133">Transmembrane helix</keyword>
<feature type="transmembrane region" description="Helical" evidence="2">
    <location>
        <begin position="82"/>
        <end position="102"/>
    </location>
</feature>
<evidence type="ECO:0000313" key="7">
    <source>
        <dbReference type="Proteomes" id="UP000563601"/>
    </source>
</evidence>
<feature type="transmembrane region" description="Helical" evidence="2">
    <location>
        <begin position="114"/>
        <end position="135"/>
    </location>
</feature>
<gene>
    <name evidence="5" type="ORF">GTQ55_16490</name>
    <name evidence="4" type="ORF">HNQ53_003300</name>
</gene>
<dbReference type="Gene3D" id="2.40.50.1020">
    <property type="entry name" value="LytTr DNA-binding domain"/>
    <property type="match status" value="1"/>
</dbReference>
<accession>A0A6P1TC97</accession>
<feature type="domain" description="HTH LytTR-type" evidence="3">
    <location>
        <begin position="161"/>
        <end position="265"/>
    </location>
</feature>
<dbReference type="OrthoDB" id="5942029at2"/>
<evidence type="ECO:0000313" key="5">
    <source>
        <dbReference type="EMBL" id="QHQ40414.1"/>
    </source>
</evidence>
<keyword evidence="2" id="KW-0812">Transmembrane</keyword>
<keyword evidence="6" id="KW-1185">Reference proteome</keyword>
<dbReference type="RefSeq" id="WP_161859710.1">
    <property type="nucleotide sequence ID" value="NZ_CP047491.1"/>
</dbReference>
<keyword evidence="2" id="KW-0472">Membrane</keyword>
<protein>
    <recommendedName>
        <fullName evidence="3">HTH LytTR-type domain-containing protein</fullName>
    </recommendedName>
</protein>
<dbReference type="InterPro" id="IPR007492">
    <property type="entry name" value="LytTR_DNA-bd_dom"/>
</dbReference>
<dbReference type="AlphaFoldDB" id="A0A6P1TC97"/>
<dbReference type="Pfam" id="PF04397">
    <property type="entry name" value="LytTR"/>
    <property type="match status" value="1"/>
</dbReference>
<feature type="transmembrane region" description="Helical" evidence="2">
    <location>
        <begin position="20"/>
        <end position="40"/>
    </location>
</feature>
<evidence type="ECO:0000256" key="2">
    <source>
        <dbReference type="SAM" id="Phobius"/>
    </source>
</evidence>
<reference evidence="5 6" key="1">
    <citation type="submission" date="2020-01" db="EMBL/GenBank/DDBJ databases">
        <title>The possibility of degradation of plastic by Microbulbifer hydrolyticus IRE-31.</title>
        <authorList>
            <person name="Liu L."/>
        </authorList>
    </citation>
    <scope>NUCLEOTIDE SEQUENCE [LARGE SCALE GENOMIC DNA]</scope>
    <source>
        <strain evidence="5 6">IRE-31</strain>
    </source>
</reference>
<evidence type="ECO:0000313" key="6">
    <source>
        <dbReference type="Proteomes" id="UP000464675"/>
    </source>
</evidence>
<dbReference type="GO" id="GO:0000156">
    <property type="term" value="F:phosphorelay response regulator activity"/>
    <property type="evidence" value="ECO:0007669"/>
    <property type="project" value="InterPro"/>
</dbReference>
<dbReference type="PANTHER" id="PTHR37299:SF1">
    <property type="entry name" value="STAGE 0 SPORULATION PROTEIN A HOMOLOG"/>
    <property type="match status" value="1"/>
</dbReference>
<evidence type="ECO:0000313" key="4">
    <source>
        <dbReference type="EMBL" id="MBB5213054.1"/>
    </source>
</evidence>
<evidence type="ECO:0000259" key="3">
    <source>
        <dbReference type="PROSITE" id="PS50930"/>
    </source>
</evidence>
<dbReference type="SMART" id="SM00850">
    <property type="entry name" value="LytTR"/>
    <property type="match status" value="1"/>
</dbReference>
<dbReference type="PANTHER" id="PTHR37299">
    <property type="entry name" value="TRANSCRIPTIONAL REGULATOR-RELATED"/>
    <property type="match status" value="1"/>
</dbReference>
<reference evidence="4 7" key="2">
    <citation type="submission" date="2020-08" db="EMBL/GenBank/DDBJ databases">
        <title>Genomic Encyclopedia of Type Strains, Phase IV (KMG-IV): sequencing the most valuable type-strain genomes for metagenomic binning, comparative biology and taxonomic classification.</title>
        <authorList>
            <person name="Goeker M."/>
        </authorList>
    </citation>
    <scope>NUCLEOTIDE SEQUENCE [LARGE SCALE GENOMIC DNA]</scope>
    <source>
        <strain evidence="4 7">DSM 11525</strain>
    </source>
</reference>
<organism evidence="4 7">
    <name type="scientific">Microbulbifer hydrolyticus</name>
    <dbReference type="NCBI Taxonomy" id="48074"/>
    <lineage>
        <taxon>Bacteria</taxon>
        <taxon>Pseudomonadati</taxon>
        <taxon>Pseudomonadota</taxon>
        <taxon>Gammaproteobacteria</taxon>
        <taxon>Cellvibrionales</taxon>
        <taxon>Microbulbiferaceae</taxon>
        <taxon>Microbulbifer</taxon>
    </lineage>
</organism>
<name>A0A6P1TC97_9GAMM</name>
<evidence type="ECO:0000256" key="1">
    <source>
        <dbReference type="ARBA" id="ARBA00023012"/>
    </source>
</evidence>
<dbReference type="Proteomes" id="UP000464675">
    <property type="component" value="Chromosome"/>
</dbReference>
<dbReference type="InterPro" id="IPR046947">
    <property type="entry name" value="LytR-like"/>
</dbReference>
<dbReference type="EMBL" id="CP047491">
    <property type="protein sequence ID" value="QHQ40414.1"/>
    <property type="molecule type" value="Genomic_DNA"/>
</dbReference>
<sequence>MTALSQIWKGWLSPYTRMGVIWVAFFLLYNLYCYFWRHYIGGARYDFIDSQIFWVKEWGVLLSLSAVGMAMKVQCQRSISAAQAVVAFVVVYLFSSVTRVLIDYDFFGHNWGASLVGMAPKYLLAAALVCVGLWISMRPVRETRPVSPAGDAASDAASDVLEVEHRGLTRPLPLAHIHYVRAAGNYVEIHADGKYYMKRSTIKQLAESLPDTRFMRVHRSFIVNLDRVEHLCNAENGAAYLLLVGQEKVTVSKGYKGAVKARLSARSIHP</sequence>
<dbReference type="PROSITE" id="PS50930">
    <property type="entry name" value="HTH_LYTTR"/>
    <property type="match status" value="1"/>
</dbReference>
<proteinExistence type="predicted"/>
<keyword evidence="1" id="KW-0902">Two-component regulatory system</keyword>
<dbReference type="GO" id="GO:0003677">
    <property type="term" value="F:DNA binding"/>
    <property type="evidence" value="ECO:0007669"/>
    <property type="project" value="InterPro"/>
</dbReference>
<dbReference type="EMBL" id="JACHHR010000005">
    <property type="protein sequence ID" value="MBB5213054.1"/>
    <property type="molecule type" value="Genomic_DNA"/>
</dbReference>
<dbReference type="Proteomes" id="UP000563601">
    <property type="component" value="Unassembled WGS sequence"/>
</dbReference>